<comment type="caution">
    <text evidence="1">The sequence shown here is derived from an EMBL/GenBank/DDBJ whole genome shotgun (WGS) entry which is preliminary data.</text>
</comment>
<organism evidence="1 2">
    <name type="scientific">Phakopsora pachyrhizi</name>
    <name type="common">Asian soybean rust disease fungus</name>
    <dbReference type="NCBI Taxonomy" id="170000"/>
    <lineage>
        <taxon>Eukaryota</taxon>
        <taxon>Fungi</taxon>
        <taxon>Dikarya</taxon>
        <taxon>Basidiomycota</taxon>
        <taxon>Pucciniomycotina</taxon>
        <taxon>Pucciniomycetes</taxon>
        <taxon>Pucciniales</taxon>
        <taxon>Phakopsoraceae</taxon>
        <taxon>Phakopsora</taxon>
    </lineage>
</organism>
<evidence type="ECO:0000313" key="2">
    <source>
        <dbReference type="Proteomes" id="UP001153365"/>
    </source>
</evidence>
<dbReference type="EMBL" id="CALTRL010000824">
    <property type="protein sequence ID" value="CAH7669838.1"/>
    <property type="molecule type" value="Genomic_DNA"/>
</dbReference>
<dbReference type="Proteomes" id="UP001153365">
    <property type="component" value="Unassembled WGS sequence"/>
</dbReference>
<dbReference type="AlphaFoldDB" id="A0AAV0AM24"/>
<evidence type="ECO:0000313" key="1">
    <source>
        <dbReference type="EMBL" id="CAH7669838.1"/>
    </source>
</evidence>
<keyword evidence="2" id="KW-1185">Reference proteome</keyword>
<name>A0AAV0AM24_PHAPC</name>
<gene>
    <name evidence="1" type="ORF">PPACK8108_LOCUS4492</name>
</gene>
<protein>
    <submittedName>
        <fullName evidence="1">Uncharacterized protein</fullName>
    </submittedName>
</protein>
<proteinExistence type="predicted"/>
<accession>A0AAV0AM24</accession>
<sequence length="79" mass="8526">MLIGRIPSTPNGGDGTDWATQINQDLTVVEKLVRFVETDGVSSEESSPACGTEELVSINLNNELSTINPINLFLSSLYL</sequence>
<reference evidence="1" key="1">
    <citation type="submission" date="2022-06" db="EMBL/GenBank/DDBJ databases">
        <authorList>
            <consortium name="SYNGENTA / RWTH Aachen University"/>
        </authorList>
    </citation>
    <scope>NUCLEOTIDE SEQUENCE</scope>
</reference>